<evidence type="ECO:0000313" key="2">
    <source>
        <dbReference type="Proteomes" id="UP001300496"/>
    </source>
</evidence>
<comment type="caution">
    <text evidence="1">The sequence shown here is derived from an EMBL/GenBank/DDBJ whole genome shotgun (WGS) entry which is preliminary data.</text>
</comment>
<protein>
    <submittedName>
        <fullName evidence="1">Uncharacterized protein</fullName>
    </submittedName>
</protein>
<keyword evidence="2" id="KW-1185">Reference proteome</keyword>
<evidence type="ECO:0000313" key="1">
    <source>
        <dbReference type="EMBL" id="MCT9001690.1"/>
    </source>
</evidence>
<proteinExistence type="predicted"/>
<reference evidence="1 2" key="1">
    <citation type="journal article" date="2024" name="Int. J. Syst. Evol. Microbiol.">
        <title>Microbacterium memoriense sp. nov., a member of the Actinomycetota from marine beach sediment of the north coast of Portugal.</title>
        <authorList>
            <person name="Santos J.D.N.D."/>
            <person name="Klimek D."/>
            <person name="Calusinska M."/>
            <person name="Lobo-da-Cunha A."/>
            <person name="Catita J."/>
            <person name="Goncalves H."/>
            <person name="Gonzalez I."/>
            <person name="Lage O.M."/>
        </authorList>
    </citation>
    <scope>NUCLEOTIDE SEQUENCE [LARGE SCALE GENOMIC DNA]</scope>
    <source>
        <strain evidence="1 2">PMIC_1C1B</strain>
    </source>
</reference>
<dbReference type="EMBL" id="JAODOR010000005">
    <property type="protein sequence ID" value="MCT9001690.1"/>
    <property type="molecule type" value="Genomic_DNA"/>
</dbReference>
<dbReference type="RefSeq" id="WP_261606244.1">
    <property type="nucleotide sequence ID" value="NZ_JAODOR010000005.1"/>
</dbReference>
<organism evidence="1 2">
    <name type="scientific">Microbacterium memoriense</name>
    <dbReference type="NCBI Taxonomy" id="2978350"/>
    <lineage>
        <taxon>Bacteria</taxon>
        <taxon>Bacillati</taxon>
        <taxon>Actinomycetota</taxon>
        <taxon>Actinomycetes</taxon>
        <taxon>Micrococcales</taxon>
        <taxon>Microbacteriaceae</taxon>
        <taxon>Microbacterium</taxon>
    </lineage>
</organism>
<dbReference type="Proteomes" id="UP001300496">
    <property type="component" value="Unassembled WGS sequence"/>
</dbReference>
<accession>A0ABT2PB30</accession>
<sequence length="120" mass="13727">MMRVEYDEVVSVERLDRPKSTPTVERANGFGVRLEEQWFWFSDLEAAYTFGRAGRTSVQVRSWNLVEAATEARFDRNLGRMVFTLYVVDHSGLEASLGKGRKLIRRFADGATPQSAHWNA</sequence>
<name>A0ABT2PB30_9MICO</name>
<gene>
    <name evidence="1" type="ORF">N4R40_04840</name>
</gene>